<dbReference type="Gene3D" id="3.30.70.1550">
    <property type="entry name" value="Archaeal tRNA CCA-adding enzyme catalytic domain"/>
    <property type="match status" value="1"/>
</dbReference>
<feature type="binding site" evidence="10">
    <location>
        <position position="160"/>
    </location>
    <ligand>
        <name>CTP</name>
        <dbReference type="ChEBI" id="CHEBI:37563"/>
    </ligand>
</feature>
<evidence type="ECO:0000259" key="13">
    <source>
        <dbReference type="Pfam" id="PF21133"/>
    </source>
</evidence>
<keyword evidence="6 10" id="KW-0692">RNA repair</keyword>
<evidence type="ECO:0000259" key="11">
    <source>
        <dbReference type="Pfam" id="PF01909"/>
    </source>
</evidence>
<feature type="binding site" evidence="10">
    <location>
        <position position="117"/>
    </location>
    <ligand>
        <name>Mg(2+)</name>
        <dbReference type="ChEBI" id="CHEBI:18420"/>
    </ligand>
</feature>
<organism evidence="14 15">
    <name type="scientific">Pyrobaculum calidifontis (strain DSM 21063 / JCM 11548 / VA1)</name>
    <dbReference type="NCBI Taxonomy" id="410359"/>
    <lineage>
        <taxon>Archaea</taxon>
        <taxon>Thermoproteota</taxon>
        <taxon>Thermoprotei</taxon>
        <taxon>Thermoproteales</taxon>
        <taxon>Thermoproteaceae</taxon>
        <taxon>Pyrobaculum</taxon>
    </lineage>
</organism>
<proteinExistence type="inferred from homology"/>
<dbReference type="Pfam" id="PF01909">
    <property type="entry name" value="NTP_transf_2"/>
    <property type="match status" value="1"/>
</dbReference>
<keyword evidence="7 10" id="KW-0067">ATP-binding</keyword>
<dbReference type="GO" id="GO:0042245">
    <property type="term" value="P:RNA repair"/>
    <property type="evidence" value="ECO:0007669"/>
    <property type="project" value="UniProtKB-KW"/>
</dbReference>
<dbReference type="InterPro" id="IPR008229">
    <property type="entry name" value="CCA-adding_arc"/>
</dbReference>
<dbReference type="NCBIfam" id="TIGR03671">
    <property type="entry name" value="cca_archaeal"/>
    <property type="match status" value="1"/>
</dbReference>
<dbReference type="Gene3D" id="3.30.70.590">
    <property type="entry name" value="Poly(A) polymerase predicted RNA binding domain"/>
    <property type="match status" value="1"/>
</dbReference>
<comment type="similarity">
    <text evidence="10">Belongs to the tRNA nucleotidyltransferase/poly(A) polymerase family. Archaeal CCA-adding enzyme subfamily.</text>
</comment>
<evidence type="ECO:0000256" key="6">
    <source>
        <dbReference type="ARBA" id="ARBA00022800"/>
    </source>
</evidence>
<protein>
    <recommendedName>
        <fullName evidence="10">CCA-adding enzyme</fullName>
        <ecNumber evidence="10">2.7.7.72</ecNumber>
    </recommendedName>
    <alternativeName>
        <fullName evidence="10">CCA tRNA nucleotidyltransferase</fullName>
    </alternativeName>
    <alternativeName>
        <fullName evidence="10">tRNA CCA-pyrophosphorylase</fullName>
    </alternativeName>
    <alternativeName>
        <fullName evidence="10">tRNA adenylyl-/cytidylyl- transferase</fullName>
    </alternativeName>
    <alternativeName>
        <fullName evidence="10">tRNA nucleotidyltransferase</fullName>
    </alternativeName>
    <alternativeName>
        <fullName evidence="10">tRNA-NT</fullName>
    </alternativeName>
</protein>
<dbReference type="EMBL" id="CP000561">
    <property type="protein sequence ID" value="ABO09154.1"/>
    <property type="molecule type" value="Genomic_DNA"/>
</dbReference>
<dbReference type="Proteomes" id="UP000001431">
    <property type="component" value="Chromosome"/>
</dbReference>
<gene>
    <name evidence="10" type="primary">cca</name>
    <name evidence="14" type="ordered locus">Pcal_1737</name>
</gene>
<evidence type="ECO:0000256" key="9">
    <source>
        <dbReference type="ARBA" id="ARBA00022884"/>
    </source>
</evidence>
<feature type="binding site" evidence="10">
    <location>
        <position position="53"/>
    </location>
    <ligand>
        <name>CTP</name>
        <dbReference type="ChEBI" id="CHEBI:37563"/>
    </ligand>
</feature>
<feature type="binding site" evidence="10">
    <location>
        <position position="169"/>
    </location>
    <ligand>
        <name>CTP</name>
        <dbReference type="ChEBI" id="CHEBI:37563"/>
    </ligand>
</feature>
<dbReference type="GO" id="GO:0000287">
    <property type="term" value="F:magnesium ion binding"/>
    <property type="evidence" value="ECO:0007669"/>
    <property type="project" value="UniProtKB-UniRule"/>
</dbReference>
<dbReference type="InterPro" id="IPR043519">
    <property type="entry name" value="NT_sf"/>
</dbReference>
<dbReference type="GO" id="GO:0001680">
    <property type="term" value="P:tRNA 3'-terminal CCA addition"/>
    <property type="evidence" value="ECO:0007669"/>
    <property type="project" value="UniProtKB-UniRule"/>
</dbReference>
<dbReference type="PANTHER" id="PTHR39643:SF1">
    <property type="entry name" value="CCA-ADDING ENZYME"/>
    <property type="match status" value="1"/>
</dbReference>
<feature type="binding site" evidence="10">
    <location>
        <position position="56"/>
    </location>
    <ligand>
        <name>ATP</name>
        <dbReference type="ChEBI" id="CHEBI:30616"/>
    </ligand>
</feature>
<dbReference type="KEGG" id="pcl:Pcal_1737"/>
<keyword evidence="5 10" id="KW-0547">Nucleotide-binding</keyword>
<dbReference type="InterPro" id="IPR048833">
    <property type="entry name" value="CAA_C"/>
</dbReference>
<feature type="binding site" evidence="10">
    <location>
        <position position="67"/>
    </location>
    <ligand>
        <name>Mg(2+)</name>
        <dbReference type="ChEBI" id="CHEBI:18420"/>
    </ligand>
</feature>
<evidence type="ECO:0000259" key="12">
    <source>
        <dbReference type="Pfam" id="PF09249"/>
    </source>
</evidence>
<name>A3MWY7_PYRCJ</name>
<dbReference type="InterPro" id="IPR015329">
    <property type="entry name" value="tRNA_NucTransf2"/>
</dbReference>
<evidence type="ECO:0000256" key="10">
    <source>
        <dbReference type="HAMAP-Rule" id="MF_01264"/>
    </source>
</evidence>
<dbReference type="HOGENOM" id="CLU_044679_1_0_2"/>
<accession>A3MWY7</accession>
<evidence type="ECO:0000256" key="2">
    <source>
        <dbReference type="ARBA" id="ARBA00022694"/>
    </source>
</evidence>
<evidence type="ECO:0000256" key="1">
    <source>
        <dbReference type="ARBA" id="ARBA00022679"/>
    </source>
</evidence>
<dbReference type="Pfam" id="PF09249">
    <property type="entry name" value="tRNA_NucTransf2"/>
    <property type="match status" value="1"/>
</dbReference>
<evidence type="ECO:0000256" key="3">
    <source>
        <dbReference type="ARBA" id="ARBA00022695"/>
    </source>
</evidence>
<dbReference type="SUPFAM" id="SSF55003">
    <property type="entry name" value="PAP/Archaeal CCA-adding enzyme, C-terminal domain"/>
    <property type="match status" value="1"/>
</dbReference>
<feature type="binding site" evidence="10">
    <location>
        <position position="56"/>
    </location>
    <ligand>
        <name>CTP</name>
        <dbReference type="ChEBI" id="CHEBI:37563"/>
    </ligand>
</feature>
<evidence type="ECO:0000256" key="5">
    <source>
        <dbReference type="ARBA" id="ARBA00022741"/>
    </source>
</evidence>
<comment type="miscellaneous">
    <text evidence="10">A single active site specifically recognizes both ATP and CTP and is responsible for their addition.</text>
</comment>
<dbReference type="InterPro" id="IPR006116">
    <property type="entry name" value="NT_2-5OAS_ClassI-CCAase"/>
</dbReference>
<feature type="binding site" evidence="10">
    <location>
        <position position="53"/>
    </location>
    <ligand>
        <name>ATP</name>
        <dbReference type="ChEBI" id="CHEBI:30616"/>
    </ligand>
</feature>
<dbReference type="PANTHER" id="PTHR39643">
    <property type="entry name" value="CCA-ADDING ENZYME"/>
    <property type="match status" value="1"/>
</dbReference>
<feature type="domain" description="CCA-adding enzyme C-terminal" evidence="13">
    <location>
        <begin position="276"/>
        <end position="393"/>
    </location>
</feature>
<dbReference type="GO" id="GO:0005524">
    <property type="term" value="F:ATP binding"/>
    <property type="evidence" value="ECO:0007669"/>
    <property type="project" value="UniProtKB-UniRule"/>
</dbReference>
<dbReference type="GO" id="GO:0160016">
    <property type="term" value="F:CCACCA tRNA nucleotidyltransferase activity"/>
    <property type="evidence" value="ECO:0007669"/>
    <property type="project" value="RHEA"/>
</dbReference>
<evidence type="ECO:0000313" key="15">
    <source>
        <dbReference type="Proteomes" id="UP000001431"/>
    </source>
</evidence>
<feature type="binding site" evidence="10">
    <location>
        <position position="169"/>
    </location>
    <ligand>
        <name>ATP</name>
        <dbReference type="ChEBI" id="CHEBI:30616"/>
    </ligand>
</feature>
<comment type="subunit">
    <text evidence="10">Homodimer.</text>
</comment>
<dbReference type="GO" id="GO:0004810">
    <property type="term" value="F:CCA tRNA nucleotidyltransferase activity"/>
    <property type="evidence" value="ECO:0007669"/>
    <property type="project" value="UniProtKB-UniRule"/>
</dbReference>
<dbReference type="Gene3D" id="1.10.1410.30">
    <property type="entry name" value="CCA tRNA nucleotidyltransferase, domain 2"/>
    <property type="match status" value="1"/>
</dbReference>
<dbReference type="InterPro" id="IPR002934">
    <property type="entry name" value="Polymerase_NTP_transf_dom"/>
</dbReference>
<dbReference type="GeneID" id="4908145"/>
<keyword evidence="15" id="KW-1185">Reference proteome</keyword>
<dbReference type="InterPro" id="IPR042090">
    <property type="entry name" value="CCA_tRNA_nucleotrans_2"/>
</dbReference>
<dbReference type="GO" id="GO:0000049">
    <property type="term" value="F:tRNA binding"/>
    <property type="evidence" value="ECO:0007669"/>
    <property type="project" value="UniProtKB-UniRule"/>
</dbReference>
<dbReference type="EC" id="2.7.7.72" evidence="10"/>
<dbReference type="HAMAP" id="MF_01264">
    <property type="entry name" value="CCA_arch"/>
    <property type="match status" value="1"/>
</dbReference>
<dbReference type="OrthoDB" id="7378at2157"/>
<evidence type="ECO:0000256" key="8">
    <source>
        <dbReference type="ARBA" id="ARBA00022842"/>
    </source>
</evidence>
<sequence length="418" mass="47473">MSLEEVLEEAYKLVTPTPEEEKKVAEVASNVKGLVARWVEERGVRAEVQVLGSSARGTWLPGQRDIDIFIVLEDRSIKPEEVVESLSKFLDVVGVSWGLRFAQHPYLTVFIDGYEVDVVPCYKISPGERPITAADRSPLHHQFLMQRMTQQQRQDVRLLKLFLKAIGVYGAEIKVEGFSGYLAELLVVYYGSFLDVLKAASKWRPYRTFISFQEVKTKFRAPLVVVDPVDSSRNAAAAVSLTSMSTFILAARRFLKRPSMSYFRPTVGKLVQPLHVVEVVFPYPAEPPDIVWGKYKRLGRALFNWIRECGFRVYRWGVESDEKSYVSLVYVLETAVLPPYVLHKGPPVYDDAVDKFVEKYVGEDVVGPFVQGSRVYVIKRRKYTQIADCIKAKLGGGEYVVKLGEYSGELVRKNPWIT</sequence>
<dbReference type="STRING" id="410359.Pcal_1737"/>
<dbReference type="SUPFAM" id="SSF81301">
    <property type="entry name" value="Nucleotidyltransferase"/>
    <property type="match status" value="1"/>
</dbReference>
<keyword evidence="8 10" id="KW-0460">Magnesium</keyword>
<dbReference type="PIRSF" id="PIRSF005335">
    <property type="entry name" value="CCA_arch"/>
    <property type="match status" value="1"/>
</dbReference>
<evidence type="ECO:0000256" key="7">
    <source>
        <dbReference type="ARBA" id="ARBA00022840"/>
    </source>
</evidence>
<keyword evidence="4 10" id="KW-0479">Metal-binding</keyword>
<keyword evidence="2 10" id="KW-0819">tRNA processing</keyword>
<feature type="binding site" evidence="10">
    <location>
        <position position="160"/>
    </location>
    <ligand>
        <name>ATP</name>
        <dbReference type="ChEBI" id="CHEBI:30616"/>
    </ligand>
</feature>
<keyword evidence="9 10" id="KW-0694">RNA-binding</keyword>
<dbReference type="eggNOG" id="arCOG04249">
    <property type="taxonomic scope" value="Archaea"/>
</dbReference>
<comment type="catalytic activity">
    <reaction evidence="10">
        <text>a tRNA precursor + 2 CTP + ATP = a tRNA with a 3' CCA end + 3 diphosphate</text>
        <dbReference type="Rhea" id="RHEA:14433"/>
        <dbReference type="Rhea" id="RHEA-COMP:10465"/>
        <dbReference type="Rhea" id="RHEA-COMP:10468"/>
        <dbReference type="ChEBI" id="CHEBI:30616"/>
        <dbReference type="ChEBI" id="CHEBI:33019"/>
        <dbReference type="ChEBI" id="CHEBI:37563"/>
        <dbReference type="ChEBI" id="CHEBI:74896"/>
        <dbReference type="ChEBI" id="CHEBI:83071"/>
        <dbReference type="EC" id="2.7.7.72"/>
    </reaction>
</comment>
<dbReference type="InterPro" id="IPR011068">
    <property type="entry name" value="NuclTrfase_I-like_C"/>
</dbReference>
<feature type="binding site" evidence="10">
    <location>
        <position position="140"/>
    </location>
    <ligand>
        <name>ATP</name>
        <dbReference type="ChEBI" id="CHEBI:30616"/>
    </ligand>
</feature>
<dbReference type="CDD" id="cd05400">
    <property type="entry name" value="NT_2-5OAS_ClassI-CCAase"/>
    <property type="match status" value="1"/>
</dbReference>
<dbReference type="Gene3D" id="3.30.460.10">
    <property type="entry name" value="Beta Polymerase, domain 2"/>
    <property type="match status" value="1"/>
</dbReference>
<feature type="domain" description="tRNA nucleotidyltransferase substrate binding" evidence="12">
    <location>
        <begin position="155"/>
        <end position="263"/>
    </location>
</feature>
<dbReference type="AlphaFoldDB" id="A3MWY7"/>
<feature type="binding site" evidence="10">
    <location>
        <position position="140"/>
    </location>
    <ligand>
        <name>CTP</name>
        <dbReference type="ChEBI" id="CHEBI:37563"/>
    </ligand>
</feature>
<comment type="catalytic activity">
    <reaction evidence="10">
        <text>a tRNA with a 3' CCA end + 2 CTP + ATP = a tRNA with a 3' CCACCA end + 3 diphosphate</text>
        <dbReference type="Rhea" id="RHEA:76235"/>
        <dbReference type="Rhea" id="RHEA-COMP:10468"/>
        <dbReference type="Rhea" id="RHEA-COMP:18655"/>
        <dbReference type="ChEBI" id="CHEBI:30616"/>
        <dbReference type="ChEBI" id="CHEBI:33019"/>
        <dbReference type="ChEBI" id="CHEBI:37563"/>
        <dbReference type="ChEBI" id="CHEBI:83071"/>
        <dbReference type="ChEBI" id="CHEBI:195187"/>
    </reaction>
</comment>
<evidence type="ECO:0000256" key="4">
    <source>
        <dbReference type="ARBA" id="ARBA00022723"/>
    </source>
</evidence>
<keyword evidence="3 10" id="KW-0548">Nucleotidyltransferase</keyword>
<keyword evidence="1 10" id="KW-0808">Transferase</keyword>
<reference evidence="14" key="1">
    <citation type="submission" date="2007-02" db="EMBL/GenBank/DDBJ databases">
        <title>Complete sequence of Pyrobaculum calidifontis JCM 11548.</title>
        <authorList>
            <consortium name="US DOE Joint Genome Institute"/>
            <person name="Copeland A."/>
            <person name="Lucas S."/>
            <person name="Lapidus A."/>
            <person name="Barry K."/>
            <person name="Glavina del Rio T."/>
            <person name="Dalin E."/>
            <person name="Tice H."/>
            <person name="Pitluck S."/>
            <person name="Chain P."/>
            <person name="Malfatti S."/>
            <person name="Shin M."/>
            <person name="Vergez L."/>
            <person name="Schmutz J."/>
            <person name="Larimer F."/>
            <person name="Land M."/>
            <person name="Hauser L."/>
            <person name="Kyrpides N."/>
            <person name="Mikhailova N."/>
            <person name="Cozen A.E."/>
            <person name="Fitz-Gibbon S.T."/>
            <person name="House C.H."/>
            <person name="Saltikov C."/>
            <person name="Lowe T.M."/>
            <person name="Richardson P."/>
        </authorList>
    </citation>
    <scope>NUCLEOTIDE SEQUENCE [LARGE SCALE GENOMIC DNA]</scope>
    <source>
        <strain evidence="14">JCM 11548</strain>
    </source>
</reference>
<feature type="binding site" evidence="10">
    <location>
        <position position="65"/>
    </location>
    <ligand>
        <name>Mg(2+)</name>
        <dbReference type="ChEBI" id="CHEBI:18420"/>
    </ligand>
</feature>
<comment type="function">
    <text evidence="10">Catalyzes the addition and repair of the essential 3'-terminal CCA sequence in tRNAs without using a nucleic acid template. Adds these three nucleotides in the order of C, C, and A to the tRNA nucleotide-73, using CTP and ATP as substrates and producing inorganic pyrophosphate. tRNA 3'-terminal CCA addition is required both for tRNA processing and repair. Also involved in tRNA surveillance by mediating tandem CCA addition to generate a CCACCA at the 3' terminus of unstable tRNAs. While stable tRNAs receive only 3'-terminal CCA, unstable tRNAs are marked with CCACCA and rapidly degraded.</text>
</comment>
<dbReference type="SUPFAM" id="SSF81631">
    <property type="entry name" value="PAP/OAS1 substrate-binding domain"/>
    <property type="match status" value="1"/>
</dbReference>
<feature type="domain" description="Polymerase nucleotidyl transferase" evidence="11">
    <location>
        <begin position="39"/>
        <end position="138"/>
    </location>
</feature>
<dbReference type="Pfam" id="PF21133">
    <property type="entry name" value="CAA_C"/>
    <property type="match status" value="1"/>
</dbReference>
<comment type="cofactor">
    <cofactor evidence="10">
        <name>Mg(2+)</name>
        <dbReference type="ChEBI" id="CHEBI:18420"/>
    </cofactor>
</comment>
<evidence type="ECO:0000313" key="14">
    <source>
        <dbReference type="EMBL" id="ABO09154.1"/>
    </source>
</evidence>
<dbReference type="RefSeq" id="WP_011850413.1">
    <property type="nucleotide sequence ID" value="NC_009073.1"/>
</dbReference>